<dbReference type="STRING" id="7260.A0A0Q9X2D4"/>
<dbReference type="InterPro" id="IPR052338">
    <property type="entry name" value="Transposase_5"/>
</dbReference>
<dbReference type="EMBL" id="CH964052">
    <property type="protein sequence ID" value="KRF98923.1"/>
    <property type="molecule type" value="Genomic_DNA"/>
</dbReference>
<dbReference type="Proteomes" id="UP000007798">
    <property type="component" value="Unassembled WGS sequence"/>
</dbReference>
<feature type="non-terminal residue" evidence="2">
    <location>
        <position position="111"/>
    </location>
</feature>
<dbReference type="InParanoid" id="A0A0Q9X2D4"/>
<dbReference type="AlphaFoldDB" id="A0A0Q9X2D4"/>
<evidence type="ECO:0000259" key="1">
    <source>
        <dbReference type="Pfam" id="PF13358"/>
    </source>
</evidence>
<organism evidence="2 3">
    <name type="scientific">Drosophila willistoni</name>
    <name type="common">Fruit fly</name>
    <dbReference type="NCBI Taxonomy" id="7260"/>
    <lineage>
        <taxon>Eukaryota</taxon>
        <taxon>Metazoa</taxon>
        <taxon>Ecdysozoa</taxon>
        <taxon>Arthropoda</taxon>
        <taxon>Hexapoda</taxon>
        <taxon>Insecta</taxon>
        <taxon>Pterygota</taxon>
        <taxon>Neoptera</taxon>
        <taxon>Endopterygota</taxon>
        <taxon>Diptera</taxon>
        <taxon>Brachycera</taxon>
        <taxon>Muscomorpha</taxon>
        <taxon>Ephydroidea</taxon>
        <taxon>Drosophilidae</taxon>
        <taxon>Drosophila</taxon>
        <taxon>Sophophora</taxon>
    </lineage>
</organism>
<reference evidence="2 3" key="1">
    <citation type="journal article" date="2007" name="Nature">
        <title>Evolution of genes and genomes on the Drosophila phylogeny.</title>
        <authorList>
            <consortium name="Drosophila 12 Genomes Consortium"/>
            <person name="Clark A.G."/>
            <person name="Eisen M.B."/>
            <person name="Smith D.R."/>
            <person name="Bergman C.M."/>
            <person name="Oliver B."/>
            <person name="Markow T.A."/>
            <person name="Kaufman T.C."/>
            <person name="Kellis M."/>
            <person name="Gelbart W."/>
            <person name="Iyer V.N."/>
            <person name="Pollard D.A."/>
            <person name="Sackton T.B."/>
            <person name="Larracuente A.M."/>
            <person name="Singh N.D."/>
            <person name="Abad J.P."/>
            <person name="Abt D.N."/>
            <person name="Adryan B."/>
            <person name="Aguade M."/>
            <person name="Akashi H."/>
            <person name="Anderson W.W."/>
            <person name="Aquadro C.F."/>
            <person name="Ardell D.H."/>
            <person name="Arguello R."/>
            <person name="Artieri C.G."/>
            <person name="Barbash D.A."/>
            <person name="Barker D."/>
            <person name="Barsanti P."/>
            <person name="Batterham P."/>
            <person name="Batzoglou S."/>
            <person name="Begun D."/>
            <person name="Bhutkar A."/>
            <person name="Blanco E."/>
            <person name="Bosak S.A."/>
            <person name="Bradley R.K."/>
            <person name="Brand A.D."/>
            <person name="Brent M.R."/>
            <person name="Brooks A.N."/>
            <person name="Brown R.H."/>
            <person name="Butlin R.K."/>
            <person name="Caggese C."/>
            <person name="Calvi B.R."/>
            <person name="Bernardo de Carvalho A."/>
            <person name="Caspi A."/>
            <person name="Castrezana S."/>
            <person name="Celniker S.E."/>
            <person name="Chang J.L."/>
            <person name="Chapple C."/>
            <person name="Chatterji S."/>
            <person name="Chinwalla A."/>
            <person name="Civetta A."/>
            <person name="Clifton S.W."/>
            <person name="Comeron J.M."/>
            <person name="Costello J.C."/>
            <person name="Coyne J.A."/>
            <person name="Daub J."/>
            <person name="David R.G."/>
            <person name="Delcher A.L."/>
            <person name="Delehaunty K."/>
            <person name="Do C.B."/>
            <person name="Ebling H."/>
            <person name="Edwards K."/>
            <person name="Eickbush T."/>
            <person name="Evans J.D."/>
            <person name="Filipski A."/>
            <person name="Findeiss S."/>
            <person name="Freyhult E."/>
            <person name="Fulton L."/>
            <person name="Fulton R."/>
            <person name="Garcia A.C."/>
            <person name="Gardiner A."/>
            <person name="Garfield D.A."/>
            <person name="Garvin B.E."/>
            <person name="Gibson G."/>
            <person name="Gilbert D."/>
            <person name="Gnerre S."/>
            <person name="Godfrey J."/>
            <person name="Good R."/>
            <person name="Gotea V."/>
            <person name="Gravely B."/>
            <person name="Greenberg A.J."/>
            <person name="Griffiths-Jones S."/>
            <person name="Gross S."/>
            <person name="Guigo R."/>
            <person name="Gustafson E.A."/>
            <person name="Haerty W."/>
            <person name="Hahn M.W."/>
            <person name="Halligan D.L."/>
            <person name="Halpern A.L."/>
            <person name="Halter G.M."/>
            <person name="Han M.V."/>
            <person name="Heger A."/>
            <person name="Hillier L."/>
            <person name="Hinrichs A.S."/>
            <person name="Holmes I."/>
            <person name="Hoskins R.A."/>
            <person name="Hubisz M.J."/>
            <person name="Hultmark D."/>
            <person name="Huntley M.A."/>
            <person name="Jaffe D.B."/>
            <person name="Jagadeeshan S."/>
            <person name="Jeck W.R."/>
            <person name="Johnson J."/>
            <person name="Jones C.D."/>
            <person name="Jordan W.C."/>
            <person name="Karpen G.H."/>
            <person name="Kataoka E."/>
            <person name="Keightley P.D."/>
            <person name="Kheradpour P."/>
            <person name="Kirkness E.F."/>
            <person name="Koerich L.B."/>
            <person name="Kristiansen K."/>
            <person name="Kudrna D."/>
            <person name="Kulathinal R.J."/>
            <person name="Kumar S."/>
            <person name="Kwok R."/>
            <person name="Lander E."/>
            <person name="Langley C.H."/>
            <person name="Lapoint R."/>
            <person name="Lazzaro B.P."/>
            <person name="Lee S.J."/>
            <person name="Levesque L."/>
            <person name="Li R."/>
            <person name="Lin C.F."/>
            <person name="Lin M.F."/>
            <person name="Lindblad-Toh K."/>
            <person name="Llopart A."/>
            <person name="Long M."/>
            <person name="Low L."/>
            <person name="Lozovsky E."/>
            <person name="Lu J."/>
            <person name="Luo M."/>
            <person name="Machado C.A."/>
            <person name="Makalowski W."/>
            <person name="Marzo M."/>
            <person name="Matsuda M."/>
            <person name="Matzkin L."/>
            <person name="McAllister B."/>
            <person name="McBride C.S."/>
            <person name="McKernan B."/>
            <person name="McKernan K."/>
            <person name="Mendez-Lago M."/>
            <person name="Minx P."/>
            <person name="Mollenhauer M.U."/>
            <person name="Montooth K."/>
            <person name="Mount S.M."/>
            <person name="Mu X."/>
            <person name="Myers E."/>
            <person name="Negre B."/>
            <person name="Newfeld S."/>
            <person name="Nielsen R."/>
            <person name="Noor M.A."/>
            <person name="O'Grady P."/>
            <person name="Pachter L."/>
            <person name="Papaceit M."/>
            <person name="Parisi M.J."/>
            <person name="Parisi M."/>
            <person name="Parts L."/>
            <person name="Pedersen J.S."/>
            <person name="Pesole G."/>
            <person name="Phillippy A.M."/>
            <person name="Ponting C.P."/>
            <person name="Pop M."/>
            <person name="Porcelli D."/>
            <person name="Powell J.R."/>
            <person name="Prohaska S."/>
            <person name="Pruitt K."/>
            <person name="Puig M."/>
            <person name="Quesneville H."/>
            <person name="Ram K.R."/>
            <person name="Rand D."/>
            <person name="Rasmussen M.D."/>
            <person name="Reed L.K."/>
            <person name="Reenan R."/>
            <person name="Reily A."/>
            <person name="Remington K.A."/>
            <person name="Rieger T.T."/>
            <person name="Ritchie M.G."/>
            <person name="Robin C."/>
            <person name="Rogers Y.H."/>
            <person name="Rohde C."/>
            <person name="Rozas J."/>
            <person name="Rubenfield M.J."/>
            <person name="Ruiz A."/>
            <person name="Russo S."/>
            <person name="Salzberg S.L."/>
            <person name="Sanchez-Gracia A."/>
            <person name="Saranga D.J."/>
            <person name="Sato H."/>
            <person name="Schaeffer S.W."/>
            <person name="Schatz M.C."/>
            <person name="Schlenke T."/>
            <person name="Schwartz R."/>
            <person name="Segarra C."/>
            <person name="Singh R.S."/>
            <person name="Sirot L."/>
            <person name="Sirota M."/>
            <person name="Sisneros N.B."/>
            <person name="Smith C.D."/>
            <person name="Smith T.F."/>
            <person name="Spieth J."/>
            <person name="Stage D.E."/>
            <person name="Stark A."/>
            <person name="Stephan W."/>
            <person name="Strausberg R.L."/>
            <person name="Strempel S."/>
            <person name="Sturgill D."/>
            <person name="Sutton G."/>
            <person name="Sutton G.G."/>
            <person name="Tao W."/>
            <person name="Teichmann S."/>
            <person name="Tobari Y.N."/>
            <person name="Tomimura Y."/>
            <person name="Tsolas J.M."/>
            <person name="Valente V.L."/>
            <person name="Venter E."/>
            <person name="Venter J.C."/>
            <person name="Vicario S."/>
            <person name="Vieira F.G."/>
            <person name="Vilella A.J."/>
            <person name="Villasante A."/>
            <person name="Walenz B."/>
            <person name="Wang J."/>
            <person name="Wasserman M."/>
            <person name="Watts T."/>
            <person name="Wilson D."/>
            <person name="Wilson R.K."/>
            <person name="Wing R.A."/>
            <person name="Wolfner M.F."/>
            <person name="Wong A."/>
            <person name="Wong G.K."/>
            <person name="Wu C.I."/>
            <person name="Wu G."/>
            <person name="Yamamoto D."/>
            <person name="Yang H.P."/>
            <person name="Yang S.P."/>
            <person name="Yorke J.A."/>
            <person name="Yoshida K."/>
            <person name="Zdobnov E."/>
            <person name="Zhang P."/>
            <person name="Zhang Y."/>
            <person name="Zimin A.V."/>
            <person name="Baldwin J."/>
            <person name="Abdouelleil A."/>
            <person name="Abdulkadir J."/>
            <person name="Abebe A."/>
            <person name="Abera B."/>
            <person name="Abreu J."/>
            <person name="Acer S.C."/>
            <person name="Aftuck L."/>
            <person name="Alexander A."/>
            <person name="An P."/>
            <person name="Anderson E."/>
            <person name="Anderson S."/>
            <person name="Arachi H."/>
            <person name="Azer M."/>
            <person name="Bachantsang P."/>
            <person name="Barry A."/>
            <person name="Bayul T."/>
            <person name="Berlin A."/>
            <person name="Bessette D."/>
            <person name="Bloom T."/>
            <person name="Blye J."/>
            <person name="Boguslavskiy L."/>
            <person name="Bonnet C."/>
            <person name="Boukhgalter B."/>
            <person name="Bourzgui I."/>
            <person name="Brown A."/>
            <person name="Cahill P."/>
            <person name="Channer S."/>
            <person name="Cheshatsang Y."/>
            <person name="Chuda L."/>
            <person name="Citroen M."/>
            <person name="Collymore A."/>
            <person name="Cooke P."/>
            <person name="Costello M."/>
            <person name="D'Aco K."/>
            <person name="Daza R."/>
            <person name="De Haan G."/>
            <person name="DeGray S."/>
            <person name="DeMaso C."/>
            <person name="Dhargay N."/>
            <person name="Dooley K."/>
            <person name="Dooley E."/>
            <person name="Doricent M."/>
            <person name="Dorje P."/>
            <person name="Dorjee K."/>
            <person name="Dupes A."/>
            <person name="Elong R."/>
            <person name="Falk J."/>
            <person name="Farina A."/>
            <person name="Faro S."/>
            <person name="Ferguson D."/>
            <person name="Fisher S."/>
            <person name="Foley C.D."/>
            <person name="Franke A."/>
            <person name="Friedrich D."/>
            <person name="Gadbois L."/>
            <person name="Gearin G."/>
            <person name="Gearin C.R."/>
            <person name="Giannoukos G."/>
            <person name="Goode T."/>
            <person name="Graham J."/>
            <person name="Grandbois E."/>
            <person name="Grewal S."/>
            <person name="Gyaltsen K."/>
            <person name="Hafez N."/>
            <person name="Hagos B."/>
            <person name="Hall J."/>
            <person name="Henson C."/>
            <person name="Hollinger A."/>
            <person name="Honan T."/>
            <person name="Huard M.D."/>
            <person name="Hughes L."/>
            <person name="Hurhula B."/>
            <person name="Husby M.E."/>
            <person name="Kamat A."/>
            <person name="Kanga B."/>
            <person name="Kashin S."/>
            <person name="Khazanovich D."/>
            <person name="Kisner P."/>
            <person name="Lance K."/>
            <person name="Lara M."/>
            <person name="Lee W."/>
            <person name="Lennon N."/>
            <person name="Letendre F."/>
            <person name="LeVine R."/>
            <person name="Lipovsky A."/>
            <person name="Liu X."/>
            <person name="Liu J."/>
            <person name="Liu S."/>
            <person name="Lokyitsang T."/>
            <person name="Lokyitsang Y."/>
            <person name="Lubonja R."/>
            <person name="Lui A."/>
            <person name="MacDonald P."/>
            <person name="Magnisalis V."/>
            <person name="Maru K."/>
            <person name="Matthews C."/>
            <person name="McCusker W."/>
            <person name="McDonough S."/>
            <person name="Mehta T."/>
            <person name="Meldrim J."/>
            <person name="Meneus L."/>
            <person name="Mihai O."/>
            <person name="Mihalev A."/>
            <person name="Mihova T."/>
            <person name="Mittelman R."/>
            <person name="Mlenga V."/>
            <person name="Montmayeur A."/>
            <person name="Mulrain L."/>
            <person name="Navidi A."/>
            <person name="Naylor J."/>
            <person name="Negash T."/>
            <person name="Nguyen T."/>
            <person name="Nguyen N."/>
            <person name="Nicol R."/>
            <person name="Norbu C."/>
            <person name="Norbu N."/>
            <person name="Novod N."/>
            <person name="O'Neill B."/>
            <person name="Osman S."/>
            <person name="Markiewicz E."/>
            <person name="Oyono O.L."/>
            <person name="Patti C."/>
            <person name="Phunkhang P."/>
            <person name="Pierre F."/>
            <person name="Priest M."/>
            <person name="Raghuraman S."/>
            <person name="Rege F."/>
            <person name="Reyes R."/>
            <person name="Rise C."/>
            <person name="Rogov P."/>
            <person name="Ross K."/>
            <person name="Ryan E."/>
            <person name="Settipalli S."/>
            <person name="Shea T."/>
            <person name="Sherpa N."/>
            <person name="Shi L."/>
            <person name="Shih D."/>
            <person name="Sparrow T."/>
            <person name="Spaulding J."/>
            <person name="Stalker J."/>
            <person name="Stange-Thomann N."/>
            <person name="Stavropoulos S."/>
            <person name="Stone C."/>
            <person name="Strader C."/>
            <person name="Tesfaye S."/>
            <person name="Thomson T."/>
            <person name="Thoulutsang Y."/>
            <person name="Thoulutsang D."/>
            <person name="Topham K."/>
            <person name="Topping I."/>
            <person name="Tsamla T."/>
            <person name="Vassiliev H."/>
            <person name="Vo A."/>
            <person name="Wangchuk T."/>
            <person name="Wangdi T."/>
            <person name="Weiand M."/>
            <person name="Wilkinson J."/>
            <person name="Wilson A."/>
            <person name="Yadav S."/>
            <person name="Young G."/>
            <person name="Yu Q."/>
            <person name="Zembek L."/>
            <person name="Zhong D."/>
            <person name="Zimmer A."/>
            <person name="Zwirko Z."/>
            <person name="Jaffe D.B."/>
            <person name="Alvarez P."/>
            <person name="Brockman W."/>
            <person name="Butler J."/>
            <person name="Chin C."/>
            <person name="Gnerre S."/>
            <person name="Grabherr M."/>
            <person name="Kleber M."/>
            <person name="Mauceli E."/>
            <person name="MacCallum I."/>
        </authorList>
    </citation>
    <scope>NUCLEOTIDE SEQUENCE [LARGE SCALE GENOMIC DNA]</scope>
    <source>
        <strain evidence="3">Tucson 14030-0811.24</strain>
    </source>
</reference>
<gene>
    <name evidence="2" type="primary">Dwil\GK27746</name>
    <name evidence="2" type="ORF">Dwil_GK27746</name>
</gene>
<protein>
    <recommendedName>
        <fullName evidence="1">Tc1-like transposase DDE domain-containing protein</fullName>
    </recommendedName>
</protein>
<feature type="domain" description="Tc1-like transposase DDE" evidence="1">
    <location>
        <begin position="4"/>
        <end position="109"/>
    </location>
</feature>
<dbReference type="InterPro" id="IPR036397">
    <property type="entry name" value="RNaseH_sf"/>
</dbReference>
<proteinExistence type="predicted"/>
<evidence type="ECO:0000313" key="2">
    <source>
        <dbReference type="EMBL" id="KRF98923.1"/>
    </source>
</evidence>
<dbReference type="Gene3D" id="3.30.420.10">
    <property type="entry name" value="Ribonuclease H-like superfamily/Ribonuclease H"/>
    <property type="match status" value="1"/>
</dbReference>
<name>A0A0Q9X2D4_DROWI</name>
<evidence type="ECO:0000313" key="3">
    <source>
        <dbReference type="Proteomes" id="UP000007798"/>
    </source>
</evidence>
<dbReference type="InterPro" id="IPR038717">
    <property type="entry name" value="Tc1-like_DDE_dom"/>
</dbReference>
<dbReference type="Pfam" id="PF13358">
    <property type="entry name" value="DDE_3"/>
    <property type="match status" value="1"/>
</dbReference>
<dbReference type="GO" id="GO:0003676">
    <property type="term" value="F:nucleic acid binding"/>
    <property type="evidence" value="ECO:0007669"/>
    <property type="project" value="InterPro"/>
</dbReference>
<keyword evidence="3" id="KW-1185">Reference proteome</keyword>
<accession>A0A0Q9X2D4</accession>
<sequence length="111" mass="13131">MVWGAISYYGTCDLQFLTSRMNAQDYNTVLKTAFPYFQNVFQNLQWTFQHDNAPIHTARSVKSWIQGQKVDLMEWPPYSPDLNIIENVWGWLVRKVYESGKQYTTKTELIE</sequence>
<dbReference type="PANTHER" id="PTHR23022">
    <property type="entry name" value="TRANSPOSABLE ELEMENT-RELATED"/>
    <property type="match status" value="1"/>
</dbReference>
<dbReference type="OrthoDB" id="9996331at2759"/>
<dbReference type="PANTHER" id="PTHR23022:SF135">
    <property type="entry name" value="SI:DKEY-77F5.3"/>
    <property type="match status" value="1"/>
</dbReference>